<dbReference type="AlphaFoldDB" id="A0A835LSD6"/>
<dbReference type="OrthoDB" id="9675250at2759"/>
<evidence type="ECO:0000256" key="7">
    <source>
        <dbReference type="ARBA" id="ARBA00016378"/>
    </source>
</evidence>
<evidence type="ECO:0000256" key="3">
    <source>
        <dbReference type="ARBA" id="ARBA00011245"/>
    </source>
</evidence>
<comment type="catalytic activity">
    <reaction evidence="15">
        <text>ADP-D-ribose + H2O = D-ribose 5-phosphate + AMP + 2 H(+)</text>
        <dbReference type="Rhea" id="RHEA:10412"/>
        <dbReference type="ChEBI" id="CHEBI:15377"/>
        <dbReference type="ChEBI" id="CHEBI:15378"/>
        <dbReference type="ChEBI" id="CHEBI:57967"/>
        <dbReference type="ChEBI" id="CHEBI:78346"/>
        <dbReference type="ChEBI" id="CHEBI:456215"/>
        <dbReference type="EC" id="3.6.1.53"/>
    </reaction>
</comment>
<evidence type="ECO:0000313" key="18">
    <source>
        <dbReference type="EMBL" id="KAF9603112.1"/>
    </source>
</evidence>
<comment type="similarity">
    <text evidence="2">Belongs to the ADPRibase-Mn family.</text>
</comment>
<sequence>MASANGLVKVQQKQPLFSFGVISDVQYADIPDGRSFLGVPRYYRHSIQVLQRAVKKWNDHENLKFAINFGDIVDGFCPKPESLNAVQKVVKQFETSYCPVYHMIGNHCLYNLPRKDLLPMLKMPTANDQAYYDFSPTPDYRFVVLDGYDISAIGWPHDHPKTMEALKILQEKNPNSEKNSPAGMVAVERRFLMFNGAVGKEQLEWLDKILQVSTKHEEKVVVCCHMALDPGAAGYEALCWNYGEVMEVIHRYKCVKACIAGHDHKGGHSIDSHGVHHRVLEAALECPPGSDAFGYIDAYPDRLSLFGTDRMASTEMVFDL</sequence>
<evidence type="ECO:0000256" key="15">
    <source>
        <dbReference type="ARBA" id="ARBA00047894"/>
    </source>
</evidence>
<dbReference type="InterPro" id="IPR004843">
    <property type="entry name" value="Calcineurin-like_PHP"/>
</dbReference>
<gene>
    <name evidence="18" type="ORF">IFM89_033837</name>
</gene>
<dbReference type="EC" id="3.6.1.16" evidence="4"/>
<reference evidence="18 19" key="1">
    <citation type="submission" date="2020-10" db="EMBL/GenBank/DDBJ databases">
        <title>The Coptis chinensis genome and diversification of protoberbering-type alkaloids.</title>
        <authorList>
            <person name="Wang B."/>
            <person name="Shu S."/>
            <person name="Song C."/>
            <person name="Liu Y."/>
        </authorList>
    </citation>
    <scope>NUCLEOTIDE SEQUENCE [LARGE SCALE GENOMIC DNA]</scope>
    <source>
        <strain evidence="18">HL-2020</strain>
        <tissue evidence="18">Leaf</tissue>
    </source>
</reference>
<dbReference type="Gene3D" id="3.60.21.10">
    <property type="match status" value="1"/>
</dbReference>
<keyword evidence="10" id="KW-0862">Zinc</keyword>
<dbReference type="GO" id="GO:0047631">
    <property type="term" value="F:ADP-ribose diphosphatase activity"/>
    <property type="evidence" value="ECO:0007669"/>
    <property type="project" value="UniProtKB-EC"/>
</dbReference>
<organism evidence="18 19">
    <name type="scientific">Coptis chinensis</name>
    <dbReference type="NCBI Taxonomy" id="261450"/>
    <lineage>
        <taxon>Eukaryota</taxon>
        <taxon>Viridiplantae</taxon>
        <taxon>Streptophyta</taxon>
        <taxon>Embryophyta</taxon>
        <taxon>Tracheophyta</taxon>
        <taxon>Spermatophyta</taxon>
        <taxon>Magnoliopsida</taxon>
        <taxon>Ranunculales</taxon>
        <taxon>Ranunculaceae</taxon>
        <taxon>Coptidoideae</taxon>
        <taxon>Coptis</taxon>
    </lineage>
</organism>
<accession>A0A835LSD6</accession>
<dbReference type="InterPro" id="IPR029052">
    <property type="entry name" value="Metallo-depent_PP-like"/>
</dbReference>
<evidence type="ECO:0000313" key="19">
    <source>
        <dbReference type="Proteomes" id="UP000631114"/>
    </source>
</evidence>
<comment type="caution">
    <text evidence="18">The sequence shown here is derived from an EMBL/GenBank/DDBJ whole genome shotgun (WGS) entry which is preliminary data.</text>
</comment>
<dbReference type="EMBL" id="JADFTS010000006">
    <property type="protein sequence ID" value="KAF9603112.1"/>
    <property type="molecule type" value="Genomic_DNA"/>
</dbReference>
<name>A0A835LSD6_9MAGN</name>
<dbReference type="Proteomes" id="UP000631114">
    <property type="component" value="Unassembled WGS sequence"/>
</dbReference>
<dbReference type="EC" id="3.6.1.53" evidence="6"/>
<dbReference type="GO" id="GO:0047734">
    <property type="term" value="F:CDP-glycerol diphosphatase activity"/>
    <property type="evidence" value="ECO:0007669"/>
    <property type="project" value="UniProtKB-EC"/>
</dbReference>
<dbReference type="GO" id="GO:0008663">
    <property type="term" value="F:2',3'-cyclic-nucleotide 2'-phosphodiesterase activity"/>
    <property type="evidence" value="ECO:0007669"/>
    <property type="project" value="TreeGrafter"/>
</dbReference>
<comment type="catalytic activity">
    <reaction evidence="16">
        <text>ADP-D-ribose + H2O = D-ribose 5-phosphate + AMP + 2 H(+)</text>
        <dbReference type="Rhea" id="RHEA:10412"/>
        <dbReference type="ChEBI" id="CHEBI:15377"/>
        <dbReference type="ChEBI" id="CHEBI:15378"/>
        <dbReference type="ChEBI" id="CHEBI:57967"/>
        <dbReference type="ChEBI" id="CHEBI:78346"/>
        <dbReference type="ChEBI" id="CHEBI:456215"/>
        <dbReference type="EC" id="3.6.1.13"/>
    </reaction>
</comment>
<keyword evidence="19" id="KW-1185">Reference proteome</keyword>
<evidence type="ECO:0000256" key="16">
    <source>
        <dbReference type="ARBA" id="ARBA00049546"/>
    </source>
</evidence>
<evidence type="ECO:0000256" key="13">
    <source>
        <dbReference type="ARBA" id="ARBA00047486"/>
    </source>
</evidence>
<keyword evidence="8" id="KW-0479">Metal-binding</keyword>
<comment type="subunit">
    <text evidence="3">Monomer.</text>
</comment>
<proteinExistence type="inferred from homology"/>
<evidence type="ECO:0000259" key="17">
    <source>
        <dbReference type="Pfam" id="PF00149"/>
    </source>
</evidence>
<evidence type="ECO:0000256" key="10">
    <source>
        <dbReference type="ARBA" id="ARBA00022833"/>
    </source>
</evidence>
<protein>
    <recommendedName>
        <fullName evidence="7">Manganese-dependent ADP-ribose/CDP-alcohol diphosphatase</fullName>
        <ecNumber evidence="5">3.6.1.13</ecNumber>
        <ecNumber evidence="4">3.6.1.16</ecNumber>
        <ecNumber evidence="6">3.6.1.53</ecNumber>
    </recommendedName>
    <alternativeName>
        <fullName evidence="12">ADPRibase-Mn</fullName>
    </alternativeName>
    <alternativeName>
        <fullName evidence="11">CDP-choline phosphohydrolase</fullName>
    </alternativeName>
</protein>
<evidence type="ECO:0000256" key="11">
    <source>
        <dbReference type="ARBA" id="ARBA00030848"/>
    </source>
</evidence>
<evidence type="ECO:0000256" key="9">
    <source>
        <dbReference type="ARBA" id="ARBA00022801"/>
    </source>
</evidence>
<evidence type="ECO:0000256" key="8">
    <source>
        <dbReference type="ARBA" id="ARBA00022723"/>
    </source>
</evidence>
<dbReference type="GO" id="GO:0030145">
    <property type="term" value="F:manganese ion binding"/>
    <property type="evidence" value="ECO:0007669"/>
    <property type="project" value="TreeGrafter"/>
</dbReference>
<evidence type="ECO:0000256" key="1">
    <source>
        <dbReference type="ARBA" id="ARBA00001946"/>
    </source>
</evidence>
<evidence type="ECO:0000256" key="4">
    <source>
        <dbReference type="ARBA" id="ARBA00012443"/>
    </source>
</evidence>
<dbReference type="PANTHER" id="PTHR16509">
    <property type="match status" value="1"/>
</dbReference>
<comment type="catalytic activity">
    <reaction evidence="13">
        <text>CDP-glycerol + H2O = sn-glycerol 3-phosphate + CMP + 2 H(+)</text>
        <dbReference type="Rhea" id="RHEA:21692"/>
        <dbReference type="ChEBI" id="CHEBI:15377"/>
        <dbReference type="ChEBI" id="CHEBI:15378"/>
        <dbReference type="ChEBI" id="CHEBI:57597"/>
        <dbReference type="ChEBI" id="CHEBI:58311"/>
        <dbReference type="ChEBI" id="CHEBI:60377"/>
        <dbReference type="EC" id="3.6.1.16"/>
    </reaction>
</comment>
<dbReference type="PANTHER" id="PTHR16509:SF1">
    <property type="entry name" value="MANGANESE-DEPENDENT ADP-RIBOSE_CDP-ALCOHOL DIPHOSPHATASE"/>
    <property type="match status" value="1"/>
</dbReference>
<dbReference type="InterPro" id="IPR041869">
    <property type="entry name" value="MPP_ADPRM"/>
</dbReference>
<evidence type="ECO:0000256" key="12">
    <source>
        <dbReference type="ARBA" id="ARBA00032579"/>
    </source>
</evidence>
<dbReference type="SUPFAM" id="SSF56300">
    <property type="entry name" value="Metallo-dependent phosphatases"/>
    <property type="match status" value="1"/>
</dbReference>
<evidence type="ECO:0000256" key="14">
    <source>
        <dbReference type="ARBA" id="ARBA00047636"/>
    </source>
</evidence>
<dbReference type="EC" id="3.6.1.13" evidence="5"/>
<feature type="domain" description="Calcineurin-like phosphoesterase" evidence="17">
    <location>
        <begin position="18"/>
        <end position="265"/>
    </location>
</feature>
<comment type="cofactor">
    <cofactor evidence="1">
        <name>Mg(2+)</name>
        <dbReference type="ChEBI" id="CHEBI:18420"/>
    </cofactor>
</comment>
<evidence type="ECO:0000256" key="2">
    <source>
        <dbReference type="ARBA" id="ARBA00006362"/>
    </source>
</evidence>
<evidence type="ECO:0000256" key="5">
    <source>
        <dbReference type="ARBA" id="ARBA00012453"/>
    </source>
</evidence>
<dbReference type="Pfam" id="PF00149">
    <property type="entry name" value="Metallophos"/>
    <property type="match status" value="1"/>
</dbReference>
<comment type="catalytic activity">
    <reaction evidence="14">
        <text>CDP-choline + H2O = phosphocholine + CMP + 2 H(+)</text>
        <dbReference type="Rhea" id="RHEA:32487"/>
        <dbReference type="ChEBI" id="CHEBI:15377"/>
        <dbReference type="ChEBI" id="CHEBI:15378"/>
        <dbReference type="ChEBI" id="CHEBI:58779"/>
        <dbReference type="ChEBI" id="CHEBI:60377"/>
        <dbReference type="ChEBI" id="CHEBI:295975"/>
        <dbReference type="EC" id="3.6.1.53"/>
    </reaction>
</comment>
<keyword evidence="9" id="KW-0378">Hydrolase</keyword>
<evidence type="ECO:0000256" key="6">
    <source>
        <dbReference type="ARBA" id="ARBA00012529"/>
    </source>
</evidence>
<dbReference type="CDD" id="cd07396">
    <property type="entry name" value="MPP_Nbla03831"/>
    <property type="match status" value="1"/>
</dbReference>